<dbReference type="InterPro" id="IPR052961">
    <property type="entry name" value="Oxido-Kinase-like_Enzymes"/>
</dbReference>
<dbReference type="EMBL" id="WIXE01006291">
    <property type="protein sequence ID" value="KAK5981414.1"/>
    <property type="molecule type" value="Genomic_DNA"/>
</dbReference>
<dbReference type="SUPFAM" id="SSF56112">
    <property type="entry name" value="Protein kinase-like (PK-like)"/>
    <property type="match status" value="1"/>
</dbReference>
<dbReference type="InterPro" id="IPR011009">
    <property type="entry name" value="Kinase-like_dom_sf"/>
</dbReference>
<proteinExistence type="predicted"/>
<dbReference type="PANTHER" id="PTHR23020">
    <property type="entry name" value="UNCHARACTERIZED NUCLEAR HORMONE RECEPTOR-RELATED"/>
    <property type="match status" value="1"/>
</dbReference>
<accession>A0AAN8FQH6</accession>
<dbReference type="AlphaFoldDB" id="A0AAN8FQH6"/>
<dbReference type="Pfam" id="PF07914">
    <property type="entry name" value="DUF1679"/>
    <property type="match status" value="2"/>
</dbReference>
<evidence type="ECO:0000313" key="1">
    <source>
        <dbReference type="EMBL" id="KAK5981414.1"/>
    </source>
</evidence>
<comment type="caution">
    <text evidence="1">The sequence shown here is derived from an EMBL/GenBank/DDBJ whole genome shotgun (WGS) entry which is preliminary data.</text>
</comment>
<reference evidence="1 2" key="1">
    <citation type="submission" date="2019-10" db="EMBL/GenBank/DDBJ databases">
        <title>Assembly and Annotation for the nematode Trichostrongylus colubriformis.</title>
        <authorList>
            <person name="Martin J."/>
        </authorList>
    </citation>
    <scope>NUCLEOTIDE SEQUENCE [LARGE SCALE GENOMIC DNA]</scope>
    <source>
        <strain evidence="1">G859</strain>
        <tissue evidence="1">Whole worm</tissue>
    </source>
</reference>
<evidence type="ECO:0000313" key="2">
    <source>
        <dbReference type="Proteomes" id="UP001331761"/>
    </source>
</evidence>
<organism evidence="1 2">
    <name type="scientific">Trichostrongylus colubriformis</name>
    <name type="common">Black scour worm</name>
    <dbReference type="NCBI Taxonomy" id="6319"/>
    <lineage>
        <taxon>Eukaryota</taxon>
        <taxon>Metazoa</taxon>
        <taxon>Ecdysozoa</taxon>
        <taxon>Nematoda</taxon>
        <taxon>Chromadorea</taxon>
        <taxon>Rhabditida</taxon>
        <taxon>Rhabditina</taxon>
        <taxon>Rhabditomorpha</taxon>
        <taxon>Strongyloidea</taxon>
        <taxon>Trichostrongylidae</taxon>
        <taxon>Trichostrongylus</taxon>
    </lineage>
</organism>
<feature type="non-terminal residue" evidence="1">
    <location>
        <position position="246"/>
    </location>
</feature>
<name>A0AAN8FQH6_TRICO</name>
<dbReference type="InterPro" id="IPR012877">
    <property type="entry name" value="Dhs-27"/>
</dbReference>
<gene>
    <name evidence="1" type="ORF">GCK32_015486</name>
</gene>
<dbReference type="PANTHER" id="PTHR23020:SF15">
    <property type="entry name" value="CHK KINASE-LIKE DOMAIN-CONTAINING PROTEIN"/>
    <property type="match status" value="1"/>
</dbReference>
<protein>
    <submittedName>
        <fullName evidence="1">CHK domain-containing protein</fullName>
    </submittedName>
</protein>
<dbReference type="Proteomes" id="UP001331761">
    <property type="component" value="Unassembled WGS sequence"/>
</dbReference>
<sequence length="246" mass="28603">MPTQDKGLLPQAWYELEELNILTGFMSKMLLIDPDWIHKDKELPQKFVVKILTQLAIQKVSSEMTAKMNVENTFSDPKFMADLEVMQKAIYHMKMFTEWNPVKGYIIMDYLDNLKAVHIYENVSPKDVKQILRHKAIMEATSLEMPPQEKDEYISPFKALFGMMFRKETVDQMMSLLASFDDGILAECSEHMKAIITELVDLDWVENMAENFGMERVLCHGDLWSMNVLWRQSGDDLDMAAVVDYQ</sequence>
<keyword evidence="2" id="KW-1185">Reference proteome</keyword>